<dbReference type="Gene3D" id="3.50.50.60">
    <property type="entry name" value="FAD/NAD(P)-binding domain"/>
    <property type="match status" value="1"/>
</dbReference>
<reference evidence="8" key="1">
    <citation type="journal article" date="2019" name="Int. J. Syst. Evol. Microbiol.">
        <title>The Global Catalogue of Microorganisms (GCM) 10K type strain sequencing project: providing services to taxonomists for standard genome sequencing and annotation.</title>
        <authorList>
            <consortium name="The Broad Institute Genomics Platform"/>
            <consortium name="The Broad Institute Genome Sequencing Center for Infectious Disease"/>
            <person name="Wu L."/>
            <person name="Ma J."/>
        </authorList>
    </citation>
    <scope>NUCLEOTIDE SEQUENCE [LARGE SCALE GENOMIC DNA]</scope>
    <source>
        <strain evidence="8">CECT 8472</strain>
    </source>
</reference>
<dbReference type="Gene3D" id="3.30.1360.120">
    <property type="entry name" value="Probable tRNA modification gtpase trme, domain 1"/>
    <property type="match status" value="1"/>
</dbReference>
<dbReference type="RefSeq" id="WP_382422055.1">
    <property type="nucleotide sequence ID" value="NZ_JBHSCW010000003.1"/>
</dbReference>
<comment type="caution">
    <text evidence="7">The sequence shown here is derived from an EMBL/GenBank/DDBJ whole genome shotgun (WGS) entry which is preliminary data.</text>
</comment>
<dbReference type="EMBL" id="JBHSCW010000003">
    <property type="protein sequence ID" value="MFC4351731.1"/>
    <property type="molecule type" value="Genomic_DNA"/>
</dbReference>
<dbReference type="Pfam" id="PF01571">
    <property type="entry name" value="GCV_T"/>
    <property type="match status" value="1"/>
</dbReference>
<evidence type="ECO:0000256" key="2">
    <source>
        <dbReference type="ARBA" id="ARBA00023002"/>
    </source>
</evidence>
<feature type="domain" description="Aminomethyltransferase C-terminal" evidence="5">
    <location>
        <begin position="864"/>
        <end position="944"/>
    </location>
</feature>
<dbReference type="InterPro" id="IPR029043">
    <property type="entry name" value="GcvT/YgfZ_C"/>
</dbReference>
<dbReference type="InterPro" id="IPR042204">
    <property type="entry name" value="2Fe-2S-bd_N"/>
</dbReference>
<dbReference type="Pfam" id="PF17806">
    <property type="entry name" value="SO_alpha_A3"/>
    <property type="match status" value="1"/>
</dbReference>
<dbReference type="PRINTS" id="PR00368">
    <property type="entry name" value="FADPNR"/>
</dbReference>
<organism evidence="7 8">
    <name type="scientific">Fodinicurvata halophila</name>
    <dbReference type="NCBI Taxonomy" id="1419723"/>
    <lineage>
        <taxon>Bacteria</taxon>
        <taxon>Pseudomonadati</taxon>
        <taxon>Pseudomonadota</taxon>
        <taxon>Alphaproteobacteria</taxon>
        <taxon>Rhodospirillales</taxon>
        <taxon>Rhodovibrionaceae</taxon>
        <taxon>Fodinicurvata</taxon>
    </lineage>
</organism>
<dbReference type="Pfam" id="PF13510">
    <property type="entry name" value="Fer2_4"/>
    <property type="match status" value="1"/>
</dbReference>
<accession>A0ABV8ULM4</accession>
<feature type="domain" description="SoxA A3" evidence="6">
    <location>
        <begin position="475"/>
        <end position="558"/>
    </location>
</feature>
<feature type="domain" description="FAD/NAD(P)-binding" evidence="4">
    <location>
        <begin position="168"/>
        <end position="402"/>
    </location>
</feature>
<dbReference type="InterPro" id="IPR023753">
    <property type="entry name" value="FAD/NAD-binding_dom"/>
</dbReference>
<feature type="domain" description="GCVT N-terminal" evidence="3">
    <location>
        <begin position="575"/>
        <end position="835"/>
    </location>
</feature>
<dbReference type="SUPFAM" id="SSF51905">
    <property type="entry name" value="FAD/NAD(P)-binding domain"/>
    <property type="match status" value="1"/>
</dbReference>
<dbReference type="InterPro" id="IPR006277">
    <property type="entry name" value="Sarcosine_oxidase_asu"/>
</dbReference>
<dbReference type="Pfam" id="PF07992">
    <property type="entry name" value="Pyr_redox_2"/>
    <property type="match status" value="1"/>
</dbReference>
<dbReference type="SUPFAM" id="SSF103025">
    <property type="entry name" value="Folate-binding domain"/>
    <property type="match status" value="1"/>
</dbReference>
<evidence type="ECO:0000259" key="6">
    <source>
        <dbReference type="Pfam" id="PF17806"/>
    </source>
</evidence>
<evidence type="ECO:0000256" key="1">
    <source>
        <dbReference type="ARBA" id="ARBA00008609"/>
    </source>
</evidence>
<evidence type="ECO:0000259" key="5">
    <source>
        <dbReference type="Pfam" id="PF08669"/>
    </source>
</evidence>
<evidence type="ECO:0000259" key="4">
    <source>
        <dbReference type="Pfam" id="PF07992"/>
    </source>
</evidence>
<dbReference type="InterPro" id="IPR028896">
    <property type="entry name" value="GcvT/YgfZ/DmdA"/>
</dbReference>
<keyword evidence="8" id="KW-1185">Reference proteome</keyword>
<proteinExistence type="inferred from homology"/>
<protein>
    <submittedName>
        <fullName evidence="7">Sarcosine oxidase subunit alpha family protein</fullName>
    </submittedName>
</protein>
<dbReference type="SUPFAM" id="SSF101790">
    <property type="entry name" value="Aminomethyltransferase beta-barrel domain"/>
    <property type="match status" value="1"/>
</dbReference>
<dbReference type="Gene3D" id="3.10.20.440">
    <property type="entry name" value="2Fe-2S iron-sulphur cluster binding domain, sarcosine oxidase, alpha subunit, N-terminal domain"/>
    <property type="match status" value="1"/>
</dbReference>
<comment type="similarity">
    <text evidence="1">Belongs to the GcvT family.</text>
</comment>
<dbReference type="InterPro" id="IPR041117">
    <property type="entry name" value="SoxA_A3"/>
</dbReference>
<dbReference type="InterPro" id="IPR041854">
    <property type="entry name" value="BFD-like_2Fe2S-bd_dom_sf"/>
</dbReference>
<dbReference type="Proteomes" id="UP001595799">
    <property type="component" value="Unassembled WGS sequence"/>
</dbReference>
<dbReference type="Pfam" id="PF08669">
    <property type="entry name" value="GCV_T_C"/>
    <property type="match status" value="1"/>
</dbReference>
<dbReference type="InterPro" id="IPR036188">
    <property type="entry name" value="FAD/NAD-bd_sf"/>
</dbReference>
<evidence type="ECO:0000259" key="3">
    <source>
        <dbReference type="Pfam" id="PF01571"/>
    </source>
</evidence>
<sequence>MTAKRLSTGAQGSPSKSLSFTFDGRSLSGRSGDTVASALLANGIRILGRSFKYHRPRGLWGSGAEEPNAIVDITLDGERHPNARATTVPLAEGMEVRSINASPNAEKDRYALLDRFSRFLPAGFYYKTFLWPDWHLFEPRIRAMAGLGQLDPETQPPADCPQRSAHCDLLVIGAGPAGLAAAQAAALEGREVMLVDEQERPGGSLLHRGGRIDEQDGSNWLNSTLDVLETRNVTRLCSTTAYGIYDHNLVCLWQRRSDRADRLWRVRPQQIVIATGAIERPLVFTNNDRPGIMSADAALFYLRRHDILVGERIVIATNNDSAYPVAAALAQAGAEVVLADSRQAPQMPIPEGVEVLPDRAVQQVQGQQVVEAVVLNDQRRQADCLLVAGGYTPSVHLYCQAKGRLRYDEDILAFVPEEMPAGITVAGAANGAFDLANVLKQGHAAGSGKGETPRATDGLSSYGIEPAWPDPTSQGRQWIDFQNDVTVKDVALAARENYRSVEHLKRYTTLGMATDQGKTSNMNGLAAMAAVTGRTIPEVGTTTYRPPYVPVPLPVIAGRRRAELFSPMRRLVLENEHRAADAAFREYGPWLRPAFYGTGEAQQEIQREARKARQTLGLFDGSPLGKIEVMGPEAAALMDFNSYNTLSTLKPGRVRYGFMLNEDGVVYDDGVVMRLAEDHFIVSCSSGHVPGVVMRLEEWRQDRFDPARVVIHNSTPEWATLTATGPRAKELVANLELGIDLSDETLPHMSFLNGMFEGIGVRVARVSFTGDRSYEITLPASRAAALWARMRSEGDKLDATLLGTEGLMILRAEKGFIVAGKDTDGYTMPMDLGMSGPRNKRTNEYVGKRSLFTEEAERSDRPALVGLKVEGDTPLATGAHAVEDGPKGARSLGFVTSSYWSPTLERPIALALIASGRQRQGEDIDIYHLGNRRRATVTQPCTLDPEGDRLHA</sequence>
<dbReference type="PANTHER" id="PTHR43757:SF2">
    <property type="entry name" value="AMINOMETHYLTRANSFERASE, MITOCHONDRIAL"/>
    <property type="match status" value="1"/>
</dbReference>
<dbReference type="InterPro" id="IPR027266">
    <property type="entry name" value="TrmE/GcvT-like"/>
</dbReference>
<evidence type="ECO:0000313" key="8">
    <source>
        <dbReference type="Proteomes" id="UP001595799"/>
    </source>
</evidence>
<dbReference type="InterPro" id="IPR013977">
    <property type="entry name" value="GcvT_C"/>
</dbReference>
<dbReference type="PANTHER" id="PTHR43757">
    <property type="entry name" value="AMINOMETHYLTRANSFERASE"/>
    <property type="match status" value="1"/>
</dbReference>
<dbReference type="Gene3D" id="1.10.10.1100">
    <property type="entry name" value="BFD-like [2Fe-2S]-binding domain"/>
    <property type="match status" value="1"/>
</dbReference>
<gene>
    <name evidence="7" type="ORF">ACFOW6_09280</name>
</gene>
<evidence type="ECO:0000313" key="7">
    <source>
        <dbReference type="EMBL" id="MFC4351731.1"/>
    </source>
</evidence>
<dbReference type="NCBIfam" id="TIGR01372">
    <property type="entry name" value="soxA"/>
    <property type="match status" value="1"/>
</dbReference>
<name>A0ABV8ULM4_9PROT</name>
<keyword evidence="2" id="KW-0560">Oxidoreductase</keyword>
<dbReference type="PRINTS" id="PR00469">
    <property type="entry name" value="PNDRDTASEII"/>
</dbReference>
<dbReference type="InterPro" id="IPR006222">
    <property type="entry name" value="GCVT_N"/>
</dbReference>